<dbReference type="PANTHER" id="PTHR30413">
    <property type="entry name" value="INNER MEMBRANE TRANSPORT PERMEASE"/>
    <property type="match status" value="1"/>
</dbReference>
<feature type="transmembrane region" description="Helical" evidence="9">
    <location>
        <begin position="117"/>
        <end position="136"/>
    </location>
</feature>
<evidence type="ECO:0000256" key="1">
    <source>
        <dbReference type="ARBA" id="ARBA00004429"/>
    </source>
</evidence>
<evidence type="ECO:0000256" key="6">
    <source>
        <dbReference type="ARBA" id="ARBA00022692"/>
    </source>
</evidence>
<dbReference type="InterPro" id="IPR013525">
    <property type="entry name" value="ABC2_TM"/>
</dbReference>
<keyword evidence="4 9" id="KW-1003">Cell membrane</keyword>
<comment type="similarity">
    <text evidence="2 9">Belongs to the ABC-2 integral membrane protein family.</text>
</comment>
<feature type="transmembrane region" description="Helical" evidence="9">
    <location>
        <begin position="224"/>
        <end position="246"/>
    </location>
</feature>
<sequence length="323" mass="36764">MSHPERLSSSGGESVDTLAERPGTNGHRPEKLADFAARFGLKQSAARPPLRKYIAEVWQRRTFIWAFASARTRSRYTNSRLGQLWQVLTPLLNVGVYYLIFGLLLNSKRGVTNFMPFLVTGVFIFSFTQNSITAGAKSISSNLSLIRALHFPRASLPFSYVVIELQQLLISMAVMFVIILGFGEPLMWSWLLIVPILLLQMVFNMGAALVLARVGAFTPDVQQLLPFILRTWLYASGVIFFLPALAHKMEKLPILLDLMRANPGYVYLELSRTVLLKSYNKDLTKYHWHDTQQLWIYAIAWAVVGITAGFWYFYRAEDRYGRG</sequence>
<evidence type="ECO:0000313" key="12">
    <source>
        <dbReference type="EMBL" id="MBO2447323.1"/>
    </source>
</evidence>
<dbReference type="GO" id="GO:0140359">
    <property type="term" value="F:ABC-type transporter activity"/>
    <property type="evidence" value="ECO:0007669"/>
    <property type="project" value="InterPro"/>
</dbReference>
<evidence type="ECO:0000256" key="8">
    <source>
        <dbReference type="ARBA" id="ARBA00023136"/>
    </source>
</evidence>
<feature type="domain" description="ABC transmembrane type-2" evidence="11">
    <location>
        <begin position="81"/>
        <end position="316"/>
    </location>
</feature>
<dbReference type="GO" id="GO:0015920">
    <property type="term" value="P:lipopolysaccharide transport"/>
    <property type="evidence" value="ECO:0007669"/>
    <property type="project" value="TreeGrafter"/>
</dbReference>
<feature type="transmembrane region" description="Helical" evidence="9">
    <location>
        <begin position="157"/>
        <end position="182"/>
    </location>
</feature>
<feature type="region of interest" description="Disordered" evidence="10">
    <location>
        <begin position="1"/>
        <end position="29"/>
    </location>
</feature>
<keyword evidence="6 9" id="KW-0812">Transmembrane</keyword>
<comment type="caution">
    <text evidence="12">The sequence shown here is derived from an EMBL/GenBank/DDBJ whole genome shotgun (WGS) entry which is preliminary data.</text>
</comment>
<dbReference type="PANTHER" id="PTHR30413:SF8">
    <property type="entry name" value="TRANSPORT PERMEASE PROTEIN"/>
    <property type="match status" value="1"/>
</dbReference>
<dbReference type="Proteomes" id="UP000669179">
    <property type="component" value="Unassembled WGS sequence"/>
</dbReference>
<evidence type="ECO:0000313" key="13">
    <source>
        <dbReference type="Proteomes" id="UP000669179"/>
    </source>
</evidence>
<dbReference type="PROSITE" id="PS51012">
    <property type="entry name" value="ABC_TM2"/>
    <property type="match status" value="1"/>
</dbReference>
<dbReference type="GO" id="GO:0005886">
    <property type="term" value="C:plasma membrane"/>
    <property type="evidence" value="ECO:0007669"/>
    <property type="project" value="UniProtKB-SubCell"/>
</dbReference>
<comment type="subcellular location">
    <subcellularLocation>
        <location evidence="1">Cell inner membrane</location>
        <topology evidence="1">Multi-pass membrane protein</topology>
    </subcellularLocation>
    <subcellularLocation>
        <location evidence="9">Cell membrane</location>
        <topology evidence="9">Multi-pass membrane protein</topology>
    </subcellularLocation>
</comment>
<evidence type="ECO:0000256" key="5">
    <source>
        <dbReference type="ARBA" id="ARBA00022519"/>
    </source>
</evidence>
<feature type="transmembrane region" description="Helical" evidence="9">
    <location>
        <begin position="84"/>
        <end position="105"/>
    </location>
</feature>
<evidence type="ECO:0000256" key="3">
    <source>
        <dbReference type="ARBA" id="ARBA00022448"/>
    </source>
</evidence>
<reference evidence="12" key="1">
    <citation type="submission" date="2021-03" db="EMBL/GenBank/DDBJ databases">
        <authorList>
            <person name="Kanchanasin P."/>
            <person name="Saeng-In P."/>
            <person name="Phongsopitanun W."/>
            <person name="Yuki M."/>
            <person name="Kudo T."/>
            <person name="Ohkuma M."/>
            <person name="Tanasupawat S."/>
        </authorList>
    </citation>
    <scope>NUCLEOTIDE SEQUENCE</scope>
    <source>
        <strain evidence="12">GKU 128</strain>
    </source>
</reference>
<proteinExistence type="inferred from homology"/>
<protein>
    <recommendedName>
        <fullName evidence="9">Transport permease protein</fullName>
    </recommendedName>
</protein>
<gene>
    <name evidence="12" type="ORF">J4573_09520</name>
</gene>
<evidence type="ECO:0000256" key="9">
    <source>
        <dbReference type="RuleBase" id="RU361157"/>
    </source>
</evidence>
<feature type="transmembrane region" description="Helical" evidence="9">
    <location>
        <begin position="188"/>
        <end position="212"/>
    </location>
</feature>
<keyword evidence="13" id="KW-1185">Reference proteome</keyword>
<organism evidence="12 13">
    <name type="scientific">Actinomadura barringtoniae</name>
    <dbReference type="NCBI Taxonomy" id="1427535"/>
    <lineage>
        <taxon>Bacteria</taxon>
        <taxon>Bacillati</taxon>
        <taxon>Actinomycetota</taxon>
        <taxon>Actinomycetes</taxon>
        <taxon>Streptosporangiales</taxon>
        <taxon>Thermomonosporaceae</taxon>
        <taxon>Actinomadura</taxon>
    </lineage>
</organism>
<accession>A0A939T2Y9</accession>
<dbReference type="RefSeq" id="WP_208254907.1">
    <property type="nucleotide sequence ID" value="NZ_JAGEOJ010000003.1"/>
</dbReference>
<keyword evidence="8 9" id="KW-0472">Membrane</keyword>
<keyword evidence="3 9" id="KW-0813">Transport</keyword>
<evidence type="ECO:0000256" key="7">
    <source>
        <dbReference type="ARBA" id="ARBA00022989"/>
    </source>
</evidence>
<keyword evidence="7 9" id="KW-1133">Transmembrane helix</keyword>
<dbReference type="EMBL" id="JAGEOJ010000003">
    <property type="protein sequence ID" value="MBO2447323.1"/>
    <property type="molecule type" value="Genomic_DNA"/>
</dbReference>
<dbReference type="InterPro" id="IPR047817">
    <property type="entry name" value="ABC2_TM_bact-type"/>
</dbReference>
<name>A0A939T2Y9_9ACTN</name>
<evidence type="ECO:0000256" key="10">
    <source>
        <dbReference type="SAM" id="MobiDB-lite"/>
    </source>
</evidence>
<keyword evidence="5" id="KW-0997">Cell inner membrane</keyword>
<evidence type="ECO:0000259" key="11">
    <source>
        <dbReference type="PROSITE" id="PS51012"/>
    </source>
</evidence>
<evidence type="ECO:0000256" key="4">
    <source>
        <dbReference type="ARBA" id="ARBA00022475"/>
    </source>
</evidence>
<feature type="transmembrane region" description="Helical" evidence="9">
    <location>
        <begin position="294"/>
        <end position="314"/>
    </location>
</feature>
<dbReference type="Pfam" id="PF01061">
    <property type="entry name" value="ABC2_membrane"/>
    <property type="match status" value="1"/>
</dbReference>
<dbReference type="AlphaFoldDB" id="A0A939T2Y9"/>
<evidence type="ECO:0000256" key="2">
    <source>
        <dbReference type="ARBA" id="ARBA00007783"/>
    </source>
</evidence>